<dbReference type="EMBL" id="JACHMO010000001">
    <property type="protein sequence ID" value="MBB5804718.1"/>
    <property type="molecule type" value="Genomic_DNA"/>
</dbReference>
<gene>
    <name evidence="6" type="ORF">F4560_004486</name>
</gene>
<comment type="caution">
    <text evidence="6">The sequence shown here is derived from an EMBL/GenBank/DDBJ whole genome shotgun (WGS) entry which is preliminary data.</text>
</comment>
<evidence type="ECO:0000313" key="7">
    <source>
        <dbReference type="Proteomes" id="UP000552097"/>
    </source>
</evidence>
<accession>A0A7W9M2A5</accession>
<evidence type="ECO:0000256" key="4">
    <source>
        <dbReference type="PROSITE-ProRule" id="PRU00335"/>
    </source>
</evidence>
<evidence type="ECO:0000313" key="6">
    <source>
        <dbReference type="EMBL" id="MBB5804718.1"/>
    </source>
</evidence>
<dbReference type="InterPro" id="IPR001647">
    <property type="entry name" value="HTH_TetR"/>
</dbReference>
<name>A0A7W9M2A5_9PSEU</name>
<reference evidence="6 7" key="1">
    <citation type="submission" date="2020-08" db="EMBL/GenBank/DDBJ databases">
        <title>Sequencing the genomes of 1000 actinobacteria strains.</title>
        <authorList>
            <person name="Klenk H.-P."/>
        </authorList>
    </citation>
    <scope>NUCLEOTIDE SEQUENCE [LARGE SCALE GENOMIC DNA]</scope>
    <source>
        <strain evidence="6 7">DSM 45486</strain>
    </source>
</reference>
<proteinExistence type="predicted"/>
<dbReference type="Proteomes" id="UP000552097">
    <property type="component" value="Unassembled WGS sequence"/>
</dbReference>
<dbReference type="GO" id="GO:0003700">
    <property type="term" value="F:DNA-binding transcription factor activity"/>
    <property type="evidence" value="ECO:0007669"/>
    <property type="project" value="TreeGrafter"/>
</dbReference>
<dbReference type="PANTHER" id="PTHR30055">
    <property type="entry name" value="HTH-TYPE TRANSCRIPTIONAL REGULATOR RUTR"/>
    <property type="match status" value="1"/>
</dbReference>
<keyword evidence="1" id="KW-0805">Transcription regulation</keyword>
<evidence type="ECO:0000259" key="5">
    <source>
        <dbReference type="PROSITE" id="PS50977"/>
    </source>
</evidence>
<keyword evidence="7" id="KW-1185">Reference proteome</keyword>
<dbReference type="InterPro" id="IPR050109">
    <property type="entry name" value="HTH-type_TetR-like_transc_reg"/>
</dbReference>
<evidence type="ECO:0000256" key="1">
    <source>
        <dbReference type="ARBA" id="ARBA00023015"/>
    </source>
</evidence>
<dbReference type="RefSeq" id="WP_312869412.1">
    <property type="nucleotide sequence ID" value="NZ_JACHMO010000001.1"/>
</dbReference>
<feature type="domain" description="HTH tetR-type" evidence="5">
    <location>
        <begin position="15"/>
        <end position="75"/>
    </location>
</feature>
<protein>
    <submittedName>
        <fullName evidence="6">AcrR family transcriptional regulator</fullName>
    </submittedName>
</protein>
<keyword evidence="2 4" id="KW-0238">DNA-binding</keyword>
<dbReference type="PANTHER" id="PTHR30055:SF234">
    <property type="entry name" value="HTH-TYPE TRANSCRIPTIONAL REGULATOR BETI"/>
    <property type="match status" value="1"/>
</dbReference>
<organism evidence="6 7">
    <name type="scientific">Saccharothrix ecbatanensis</name>
    <dbReference type="NCBI Taxonomy" id="1105145"/>
    <lineage>
        <taxon>Bacteria</taxon>
        <taxon>Bacillati</taxon>
        <taxon>Actinomycetota</taxon>
        <taxon>Actinomycetes</taxon>
        <taxon>Pseudonocardiales</taxon>
        <taxon>Pseudonocardiaceae</taxon>
        <taxon>Saccharothrix</taxon>
    </lineage>
</organism>
<dbReference type="InterPro" id="IPR009057">
    <property type="entry name" value="Homeodomain-like_sf"/>
</dbReference>
<dbReference type="PRINTS" id="PR00455">
    <property type="entry name" value="HTHTETR"/>
</dbReference>
<dbReference type="Pfam" id="PF00440">
    <property type="entry name" value="TetR_N"/>
    <property type="match status" value="1"/>
</dbReference>
<dbReference type="AlphaFoldDB" id="A0A7W9M2A5"/>
<dbReference type="GO" id="GO:0000976">
    <property type="term" value="F:transcription cis-regulatory region binding"/>
    <property type="evidence" value="ECO:0007669"/>
    <property type="project" value="TreeGrafter"/>
</dbReference>
<dbReference type="Gene3D" id="1.10.357.10">
    <property type="entry name" value="Tetracycline Repressor, domain 2"/>
    <property type="match status" value="1"/>
</dbReference>
<evidence type="ECO:0000256" key="2">
    <source>
        <dbReference type="ARBA" id="ARBA00023125"/>
    </source>
</evidence>
<feature type="DNA-binding region" description="H-T-H motif" evidence="4">
    <location>
        <begin position="38"/>
        <end position="57"/>
    </location>
</feature>
<evidence type="ECO:0000256" key="3">
    <source>
        <dbReference type="ARBA" id="ARBA00023163"/>
    </source>
</evidence>
<sequence>MVGRPRATGESAGERDSRRDLLDAAAELFTERGYTATSTRAVAERAGLRQASLYHYFGGKDDILAVLLEATVLPSLHTARSLLGEVAPKPAKLWALCRFDLELLCGGPYNLGALYLLPEVRAERFAGFHAERDELKAAYRALVDDDLAADLVFGLVEGVILTRRSKSIPDVEAYACAGADAGVRIAVGACDLAAVRAEGLRLLGR</sequence>
<dbReference type="PROSITE" id="PS50977">
    <property type="entry name" value="HTH_TETR_2"/>
    <property type="match status" value="1"/>
</dbReference>
<keyword evidence="3" id="KW-0804">Transcription</keyword>
<dbReference type="SUPFAM" id="SSF46689">
    <property type="entry name" value="Homeodomain-like"/>
    <property type="match status" value="1"/>
</dbReference>